<accession>A0A9P3H060</accession>
<evidence type="ECO:0000313" key="22">
    <source>
        <dbReference type="Proteomes" id="UP000827284"/>
    </source>
</evidence>
<evidence type="ECO:0000256" key="5">
    <source>
        <dbReference type="ARBA" id="ARBA00022723"/>
    </source>
</evidence>
<dbReference type="InterPro" id="IPR023780">
    <property type="entry name" value="Chromo_domain"/>
</dbReference>
<evidence type="ECO:0000256" key="8">
    <source>
        <dbReference type="ARBA" id="ARBA00022801"/>
    </source>
</evidence>
<dbReference type="InterPro" id="IPR001878">
    <property type="entry name" value="Znf_CCHC"/>
</dbReference>
<reference evidence="21" key="2">
    <citation type="journal article" date="2022" name="Microbiol. Resour. Announc.">
        <title>Whole-Genome Sequence of Entomortierella parvispora E1425, a Mucoromycotan Fungus Associated with Burkholderiaceae-Related Endosymbiotic Bacteria.</title>
        <authorList>
            <person name="Herlambang A."/>
            <person name="Guo Y."/>
            <person name="Takashima Y."/>
            <person name="Narisawa K."/>
            <person name="Ohta H."/>
            <person name="Nishizawa T."/>
        </authorList>
    </citation>
    <scope>NUCLEOTIDE SEQUENCE</scope>
    <source>
        <strain evidence="21">E1425</strain>
    </source>
</reference>
<keyword evidence="11" id="KW-0695">RNA-directed DNA polymerase</keyword>
<dbReference type="SUPFAM" id="SSF53098">
    <property type="entry name" value="Ribonuclease H-like"/>
    <property type="match status" value="1"/>
</dbReference>
<evidence type="ECO:0000259" key="17">
    <source>
        <dbReference type="PROSITE" id="PS50013"/>
    </source>
</evidence>
<feature type="domain" description="Reverse transcriptase" evidence="19">
    <location>
        <begin position="624"/>
        <end position="803"/>
    </location>
</feature>
<dbReference type="PROSITE" id="PS50878">
    <property type="entry name" value="RT_POL"/>
    <property type="match status" value="1"/>
</dbReference>
<feature type="compositionally biased region" description="Basic and acidic residues" evidence="16">
    <location>
        <begin position="245"/>
        <end position="254"/>
    </location>
</feature>
<organism evidence="21 22">
    <name type="scientific">Entomortierella parvispora</name>
    <dbReference type="NCBI Taxonomy" id="205924"/>
    <lineage>
        <taxon>Eukaryota</taxon>
        <taxon>Fungi</taxon>
        <taxon>Fungi incertae sedis</taxon>
        <taxon>Mucoromycota</taxon>
        <taxon>Mortierellomycotina</taxon>
        <taxon>Mortierellomycetes</taxon>
        <taxon>Mortierellales</taxon>
        <taxon>Mortierellaceae</taxon>
        <taxon>Entomortierella</taxon>
    </lineage>
</organism>
<keyword evidence="9" id="KW-0460">Magnesium</keyword>
<keyword evidence="1" id="KW-0645">Protease</keyword>
<dbReference type="PROSITE" id="PS50994">
    <property type="entry name" value="INTEGRASE"/>
    <property type="match status" value="1"/>
</dbReference>
<keyword evidence="7" id="KW-0255">Endonuclease</keyword>
<dbReference type="InterPro" id="IPR012337">
    <property type="entry name" value="RNaseH-like_sf"/>
</dbReference>
<feature type="compositionally biased region" description="Polar residues" evidence="16">
    <location>
        <begin position="232"/>
        <end position="244"/>
    </location>
</feature>
<evidence type="ECO:0000259" key="18">
    <source>
        <dbReference type="PROSITE" id="PS50158"/>
    </source>
</evidence>
<sequence length="1525" mass="171511">MDSATPSFKFPHPTPFNGKRDGFSVLGFLKRMTFFFDGAGIAESRKVGVTLAFAGDEVIGWWALLNKPSDTSFPDFSELLAAEFSPAKFKEHILALTMQMKMTLPLNISNVMAYITKAREYHLLLQSYYADNAVLNDTIRTAFLSGAPTQLRQMLEVAIVNAGNDTIDLPRLFKAAEEFGRIFHTEDPSLGAKALAASGSSAGITDPNAMEVDNIHIQLNNIHKQLGTLHRSLQNRPTNGTNNPSRDRPAPLTAADREYLVRNGGCFRCRELGHISPNCPKYGNGSRGINQKHDSNHDKRTHIHDALVVLSDRNQNQTKKPVASPAPVALSAPLPRSSDTDEPDPLAVPPAPSVPLSKSQLKKLKRRAIRLHEFTVQKAESQLLTFIGSVNGHAARILIDGGAEGNIISSSFQKRHQLLRTECLPIPILLPNGSSSLTSHTVPITLNRSDYSDSLNPILYPLNKYDLILGKPWLTKVNPCINWRTNDLHFTHNGIDVKWSCRGFKADHIQSRTKGLLLTHMHFHSMATLPGSEVFLALIRNTPEPSEETDQPRTIPDMTPEVRSIVMEEFADVFPEKLPDGLPPDRGDAMKIETDPTADPPFRPVIRLSIAELDELRKQLDQLLAAGFIKPSTSPYGAPVLFVRKKDGTLRMCVDYRGLNKITRKNRHPLPRIDELLDRFRGARYYSKLDLLSGYHQQRIFEPHTHKTAFRCRYGHFEFNVVPFGLTNAPASFSNMMLRVLDPVLDKWVVVYLDDLLIYSKTKKEHLQHLRSVLALLRKNGLYAKLSKCSFMQDETEFLGHTITKDGIKTSAGLSKAISDWPTPKSTKDVQQFLGLAQFYQQYVSGFAGIALPLSSLLANNTPFKWTDEQQSAFLQLKRAICSAPVLRIFDPDLSPLSKQMHPVSPSVQCCCRLTGKGIPIPSHSLPGKCSQLSGTTLSMSRNCWLSSMRSALGATTSMEPSSASTPTTPPSATSPTQPKLTRRQARWMELLQEYDFDFKYKRGVDNIVPDALSRRPDYREPDPVELYNLSVSLSPDVRDQLVQDYNDDPRLGPIYKDCLDGKVANGYSFQNNLLYFTRRGATTLAIPRHSPIRLTLLHDAHDSATAGHFGFQKTYDNLRRFVYWPHIAKDTQQYVATCEKCQRNKDSQDRPAGLLQPLPIPSQRWEVVTMDFIGPLPPTARNFDAITVFVDKLTKQAHFVPSTTSATAVDVAHQFFDNIFKLHGTPTSIISDRDTRFTSRFWQELHRLMDVKLALSTAYHPQTDGQTEVMNKTLKTMLRAFIDNKQSNWDQLLPSLEFAYNNAVNASTGYSPFFLNSGQHPRLPTALLGKPSSSVPTVDTFLTEQATTLALAQDALQRAQDHQEQQANKRRRDHKYKVGDKVLLRATNITIPADSIRPADKLRPQFLGPFTLLEQHSPVTFRVELPPFYKIHDVFHVDTFRPYLPSPESLGIRAPAPVDPTVIDGEEEYEVDEILKYRFYRRQHQFLVSFKGYGREADEWLPVSNLDNCMDLVTTFKEQHGIIF</sequence>
<proteinExistence type="predicted"/>
<dbReference type="SUPFAM" id="SSF50630">
    <property type="entry name" value="Acid proteases"/>
    <property type="match status" value="1"/>
</dbReference>
<dbReference type="InterPro" id="IPR043128">
    <property type="entry name" value="Rev_trsase/Diguanyl_cyclase"/>
</dbReference>
<feature type="domain" description="Integrase catalytic" evidence="20">
    <location>
        <begin position="1156"/>
        <end position="1321"/>
    </location>
</feature>
<evidence type="ECO:0000256" key="12">
    <source>
        <dbReference type="ARBA" id="ARBA00022932"/>
    </source>
</evidence>
<dbReference type="Proteomes" id="UP000827284">
    <property type="component" value="Unassembled WGS sequence"/>
</dbReference>
<keyword evidence="2" id="KW-0808">Transferase</keyword>
<evidence type="ECO:0000256" key="16">
    <source>
        <dbReference type="SAM" id="MobiDB-lite"/>
    </source>
</evidence>
<evidence type="ECO:0000256" key="3">
    <source>
        <dbReference type="ARBA" id="ARBA00022695"/>
    </source>
</evidence>
<dbReference type="GO" id="GO:0004519">
    <property type="term" value="F:endonuclease activity"/>
    <property type="evidence" value="ECO:0007669"/>
    <property type="project" value="UniProtKB-KW"/>
</dbReference>
<dbReference type="Gene3D" id="1.10.340.70">
    <property type="match status" value="1"/>
</dbReference>
<feature type="region of interest" description="Disordered" evidence="16">
    <location>
        <begin position="314"/>
        <end position="359"/>
    </location>
</feature>
<keyword evidence="14" id="KW-0233">DNA recombination</keyword>
<keyword evidence="13" id="KW-0238">DNA-binding</keyword>
<evidence type="ECO:0000256" key="13">
    <source>
        <dbReference type="ARBA" id="ARBA00023125"/>
    </source>
</evidence>
<dbReference type="EMBL" id="BQFW01000001">
    <property type="protein sequence ID" value="GJJ67921.1"/>
    <property type="molecule type" value="Genomic_DNA"/>
</dbReference>
<evidence type="ECO:0000256" key="10">
    <source>
        <dbReference type="ARBA" id="ARBA00022908"/>
    </source>
</evidence>
<keyword evidence="4" id="KW-0540">Nuclease</keyword>
<dbReference type="Pfam" id="PF00078">
    <property type="entry name" value="RVT_1"/>
    <property type="match status" value="1"/>
</dbReference>
<feature type="region of interest" description="Disordered" evidence="16">
    <location>
        <begin position="232"/>
        <end position="254"/>
    </location>
</feature>
<dbReference type="Gene3D" id="3.30.70.270">
    <property type="match status" value="2"/>
</dbReference>
<keyword evidence="10" id="KW-0229">DNA integration</keyword>
<dbReference type="InterPro" id="IPR000477">
    <property type="entry name" value="RT_dom"/>
</dbReference>
<dbReference type="GO" id="GO:0003677">
    <property type="term" value="F:DNA binding"/>
    <property type="evidence" value="ECO:0007669"/>
    <property type="project" value="UniProtKB-KW"/>
</dbReference>
<dbReference type="InterPro" id="IPR041588">
    <property type="entry name" value="Integrase_H2C2"/>
</dbReference>
<dbReference type="SMART" id="SM00298">
    <property type="entry name" value="CHROMO"/>
    <property type="match status" value="1"/>
</dbReference>
<dbReference type="InterPro" id="IPR036875">
    <property type="entry name" value="Znf_CCHC_sf"/>
</dbReference>
<dbReference type="InterPro" id="IPR056924">
    <property type="entry name" value="SH3_Tf2-1"/>
</dbReference>
<dbReference type="SUPFAM" id="SSF54160">
    <property type="entry name" value="Chromo domain-like"/>
    <property type="match status" value="1"/>
</dbReference>
<evidence type="ECO:0000256" key="11">
    <source>
        <dbReference type="ARBA" id="ARBA00022918"/>
    </source>
</evidence>
<dbReference type="InterPro" id="IPR036397">
    <property type="entry name" value="RNaseH_sf"/>
</dbReference>
<dbReference type="GO" id="GO:0003887">
    <property type="term" value="F:DNA-directed DNA polymerase activity"/>
    <property type="evidence" value="ECO:0007669"/>
    <property type="project" value="UniProtKB-KW"/>
</dbReference>
<dbReference type="GO" id="GO:0008270">
    <property type="term" value="F:zinc ion binding"/>
    <property type="evidence" value="ECO:0007669"/>
    <property type="project" value="UniProtKB-KW"/>
</dbReference>
<dbReference type="Pfam" id="PF17921">
    <property type="entry name" value="Integrase_H2C2"/>
    <property type="match status" value="1"/>
</dbReference>
<dbReference type="InterPro" id="IPR016197">
    <property type="entry name" value="Chromo-like_dom_sf"/>
</dbReference>
<keyword evidence="6" id="KW-0064">Aspartyl protease</keyword>
<dbReference type="GO" id="GO:0006310">
    <property type="term" value="P:DNA recombination"/>
    <property type="evidence" value="ECO:0007669"/>
    <property type="project" value="UniProtKB-KW"/>
</dbReference>
<evidence type="ECO:0000256" key="9">
    <source>
        <dbReference type="ARBA" id="ARBA00022842"/>
    </source>
</evidence>
<keyword evidence="5" id="KW-0479">Metal-binding</keyword>
<dbReference type="PROSITE" id="PS50013">
    <property type="entry name" value="CHROMO_2"/>
    <property type="match status" value="1"/>
</dbReference>
<dbReference type="SMART" id="SM00343">
    <property type="entry name" value="ZnF_C2HC"/>
    <property type="match status" value="1"/>
</dbReference>
<dbReference type="CDD" id="cd00024">
    <property type="entry name" value="CD_CSD"/>
    <property type="match status" value="1"/>
</dbReference>
<dbReference type="GO" id="GO:0015074">
    <property type="term" value="P:DNA integration"/>
    <property type="evidence" value="ECO:0007669"/>
    <property type="project" value="UniProtKB-KW"/>
</dbReference>
<dbReference type="Gene3D" id="2.40.70.10">
    <property type="entry name" value="Acid Proteases"/>
    <property type="match status" value="1"/>
</dbReference>
<dbReference type="GO" id="GO:0004190">
    <property type="term" value="F:aspartic-type endopeptidase activity"/>
    <property type="evidence" value="ECO:0007669"/>
    <property type="project" value="UniProtKB-KW"/>
</dbReference>
<dbReference type="PROSITE" id="PS50158">
    <property type="entry name" value="ZF_CCHC"/>
    <property type="match status" value="1"/>
</dbReference>
<protein>
    <recommendedName>
        <fullName evidence="23">Reverse transcriptase</fullName>
    </recommendedName>
</protein>
<evidence type="ECO:0000259" key="20">
    <source>
        <dbReference type="PROSITE" id="PS50994"/>
    </source>
</evidence>
<evidence type="ECO:0008006" key="23">
    <source>
        <dbReference type="Google" id="ProtNLM"/>
    </source>
</evidence>
<dbReference type="Pfam" id="PF08284">
    <property type="entry name" value="RVP_2"/>
    <property type="match status" value="1"/>
</dbReference>
<evidence type="ECO:0000313" key="21">
    <source>
        <dbReference type="EMBL" id="GJJ67921.1"/>
    </source>
</evidence>
<comment type="caution">
    <text evidence="21">The sequence shown here is derived from an EMBL/GenBank/DDBJ whole genome shotgun (WGS) entry which is preliminary data.</text>
</comment>
<evidence type="ECO:0000256" key="2">
    <source>
        <dbReference type="ARBA" id="ARBA00022679"/>
    </source>
</evidence>
<dbReference type="FunFam" id="3.30.420.10:FF:000032">
    <property type="entry name" value="Retrovirus-related Pol polyprotein from transposon 297-like Protein"/>
    <property type="match status" value="1"/>
</dbReference>
<dbReference type="InterPro" id="IPR001584">
    <property type="entry name" value="Integrase_cat-core"/>
</dbReference>
<evidence type="ECO:0000256" key="6">
    <source>
        <dbReference type="ARBA" id="ARBA00022750"/>
    </source>
</evidence>
<dbReference type="InterPro" id="IPR050951">
    <property type="entry name" value="Retrovirus_Pol_polyprotein"/>
</dbReference>
<dbReference type="InterPro" id="IPR021109">
    <property type="entry name" value="Peptidase_aspartic_dom_sf"/>
</dbReference>
<feature type="compositionally biased region" description="Low complexity" evidence="16">
    <location>
        <begin position="321"/>
        <end position="335"/>
    </location>
</feature>
<feature type="domain" description="CCHC-type" evidence="18">
    <location>
        <begin position="266"/>
        <end position="281"/>
    </location>
</feature>
<dbReference type="CDD" id="cd01647">
    <property type="entry name" value="RT_LTR"/>
    <property type="match status" value="1"/>
</dbReference>
<evidence type="ECO:0000256" key="1">
    <source>
        <dbReference type="ARBA" id="ARBA00022670"/>
    </source>
</evidence>
<dbReference type="InterPro" id="IPR000953">
    <property type="entry name" value="Chromo/chromo_shadow_dom"/>
</dbReference>
<dbReference type="Gene3D" id="3.30.420.10">
    <property type="entry name" value="Ribonuclease H-like superfamily/Ribonuclease H"/>
    <property type="match status" value="1"/>
</dbReference>
<dbReference type="PANTHER" id="PTHR37984:SF5">
    <property type="entry name" value="PROTEIN NYNRIN-LIKE"/>
    <property type="match status" value="1"/>
</dbReference>
<dbReference type="Gene3D" id="3.10.10.10">
    <property type="entry name" value="HIV Type 1 Reverse Transcriptase, subunit A, domain 1"/>
    <property type="match status" value="1"/>
</dbReference>
<keyword evidence="15" id="KW-0863">Zinc-finger</keyword>
<dbReference type="Pfam" id="PF24626">
    <property type="entry name" value="SH3_Tf2-1"/>
    <property type="match status" value="1"/>
</dbReference>
<feature type="region of interest" description="Disordered" evidence="16">
    <location>
        <begin position="956"/>
        <end position="982"/>
    </location>
</feature>
<keyword evidence="12" id="KW-0239">DNA-directed DNA polymerase</keyword>
<dbReference type="FunFam" id="3.30.70.270:FF:000020">
    <property type="entry name" value="Transposon Tf2-6 polyprotein-like Protein"/>
    <property type="match status" value="1"/>
</dbReference>
<evidence type="ECO:0000259" key="19">
    <source>
        <dbReference type="PROSITE" id="PS50878"/>
    </source>
</evidence>
<feature type="domain" description="Chromo" evidence="17">
    <location>
        <begin position="1470"/>
        <end position="1525"/>
    </location>
</feature>
<gene>
    <name evidence="21" type="ORF">EMPS_00267</name>
</gene>
<dbReference type="Pfam" id="PF00385">
    <property type="entry name" value="Chromo"/>
    <property type="match status" value="1"/>
</dbReference>
<keyword evidence="22" id="KW-1185">Reference proteome</keyword>
<evidence type="ECO:0000256" key="7">
    <source>
        <dbReference type="ARBA" id="ARBA00022759"/>
    </source>
</evidence>
<dbReference type="GO" id="GO:0006508">
    <property type="term" value="P:proteolysis"/>
    <property type="evidence" value="ECO:0007669"/>
    <property type="project" value="UniProtKB-KW"/>
</dbReference>
<dbReference type="GO" id="GO:0003964">
    <property type="term" value="F:RNA-directed DNA polymerase activity"/>
    <property type="evidence" value="ECO:0007669"/>
    <property type="project" value="UniProtKB-KW"/>
</dbReference>
<dbReference type="GO" id="GO:0005634">
    <property type="term" value="C:nucleus"/>
    <property type="evidence" value="ECO:0007669"/>
    <property type="project" value="UniProtKB-ARBA"/>
</dbReference>
<feature type="compositionally biased region" description="Low complexity" evidence="16">
    <location>
        <begin position="956"/>
        <end position="979"/>
    </location>
</feature>
<reference evidence="21" key="1">
    <citation type="submission" date="2021-11" db="EMBL/GenBank/DDBJ databases">
        <authorList>
            <person name="Herlambang A."/>
            <person name="Guo Y."/>
            <person name="Takashima Y."/>
            <person name="Nishizawa T."/>
        </authorList>
    </citation>
    <scope>NUCLEOTIDE SEQUENCE</scope>
    <source>
        <strain evidence="21">E1425</strain>
    </source>
</reference>
<dbReference type="SUPFAM" id="SSF57756">
    <property type="entry name" value="Retrovirus zinc finger-like domains"/>
    <property type="match status" value="1"/>
</dbReference>
<keyword evidence="3" id="KW-0548">Nucleotidyltransferase</keyword>
<evidence type="ECO:0000256" key="15">
    <source>
        <dbReference type="PROSITE-ProRule" id="PRU00047"/>
    </source>
</evidence>
<evidence type="ECO:0000256" key="14">
    <source>
        <dbReference type="ARBA" id="ARBA00023172"/>
    </source>
</evidence>
<dbReference type="InterPro" id="IPR043502">
    <property type="entry name" value="DNA/RNA_pol_sf"/>
</dbReference>
<keyword evidence="15" id="KW-0862">Zinc</keyword>
<dbReference type="SUPFAM" id="SSF56672">
    <property type="entry name" value="DNA/RNA polymerases"/>
    <property type="match status" value="1"/>
</dbReference>
<dbReference type="OrthoDB" id="2013610at2759"/>
<dbReference type="CDD" id="cd00303">
    <property type="entry name" value="retropepsin_like"/>
    <property type="match status" value="1"/>
</dbReference>
<dbReference type="Gene3D" id="2.40.50.40">
    <property type="match status" value="1"/>
</dbReference>
<name>A0A9P3H060_9FUNG</name>
<dbReference type="PANTHER" id="PTHR37984">
    <property type="entry name" value="PROTEIN CBG26694"/>
    <property type="match status" value="1"/>
</dbReference>
<evidence type="ECO:0000256" key="4">
    <source>
        <dbReference type="ARBA" id="ARBA00022722"/>
    </source>
</evidence>
<keyword evidence="8" id="KW-0378">Hydrolase</keyword>
<dbReference type="FunFam" id="1.10.340.70:FF:000001">
    <property type="entry name" value="Retrovirus-related Pol polyprotein from transposon gypsy-like Protein"/>
    <property type="match status" value="1"/>
</dbReference>